<evidence type="ECO:0000256" key="5">
    <source>
        <dbReference type="ARBA" id="ARBA00015175"/>
    </source>
</evidence>
<keyword evidence="12 17" id="KW-1133">Transmembrane helix</keyword>
<keyword evidence="19" id="KW-1185">Reference proteome</keyword>
<dbReference type="GO" id="GO:0005743">
    <property type="term" value="C:mitochondrial inner membrane"/>
    <property type="evidence" value="ECO:0007669"/>
    <property type="project" value="UniProtKB-SubCell"/>
</dbReference>
<keyword evidence="8 17" id="KW-0812">Transmembrane</keyword>
<keyword evidence="11" id="KW-0249">Electron transport</keyword>
<dbReference type="EMBL" id="KQ764883">
    <property type="protein sequence ID" value="OAD54261.1"/>
    <property type="molecule type" value="Genomic_DNA"/>
</dbReference>
<evidence type="ECO:0000256" key="16">
    <source>
        <dbReference type="ARBA" id="ARBA00032550"/>
    </source>
</evidence>
<evidence type="ECO:0000256" key="11">
    <source>
        <dbReference type="ARBA" id="ARBA00022982"/>
    </source>
</evidence>
<protein>
    <recommendedName>
        <fullName evidence="5">NADH dehydrogenase [ubiquinone] 1 beta subcomplex subunit 5, mitochondrial</fullName>
    </recommendedName>
    <alternativeName>
        <fullName evidence="16">Complex I-SGDH</fullName>
    </alternativeName>
    <alternativeName>
        <fullName evidence="15">NADH-ubiquinone oxidoreductase SGDH subunit</fullName>
    </alternativeName>
</protein>
<organism evidence="18 19">
    <name type="scientific">Eufriesea mexicana</name>
    <dbReference type="NCBI Taxonomy" id="516756"/>
    <lineage>
        <taxon>Eukaryota</taxon>
        <taxon>Metazoa</taxon>
        <taxon>Ecdysozoa</taxon>
        <taxon>Arthropoda</taxon>
        <taxon>Hexapoda</taxon>
        <taxon>Insecta</taxon>
        <taxon>Pterygota</taxon>
        <taxon>Neoptera</taxon>
        <taxon>Endopterygota</taxon>
        <taxon>Hymenoptera</taxon>
        <taxon>Apocrita</taxon>
        <taxon>Aculeata</taxon>
        <taxon>Apoidea</taxon>
        <taxon>Anthophila</taxon>
        <taxon>Apidae</taxon>
        <taxon>Eufriesea</taxon>
    </lineage>
</organism>
<evidence type="ECO:0000256" key="8">
    <source>
        <dbReference type="ARBA" id="ARBA00022692"/>
    </source>
</evidence>
<evidence type="ECO:0000256" key="9">
    <source>
        <dbReference type="ARBA" id="ARBA00022792"/>
    </source>
</evidence>
<evidence type="ECO:0000256" key="15">
    <source>
        <dbReference type="ARBA" id="ARBA00032395"/>
    </source>
</evidence>
<evidence type="ECO:0000256" key="2">
    <source>
        <dbReference type="ARBA" id="ARBA00004434"/>
    </source>
</evidence>
<dbReference type="Proteomes" id="UP000250275">
    <property type="component" value="Unassembled WGS sequence"/>
</dbReference>
<comment type="subunit">
    <text evidence="4">Complex I is composed of 45 different subunits.</text>
</comment>
<evidence type="ECO:0000256" key="13">
    <source>
        <dbReference type="ARBA" id="ARBA00023128"/>
    </source>
</evidence>
<keyword evidence="9" id="KW-0999">Mitochondrion inner membrane</keyword>
<keyword evidence="10" id="KW-0809">Transit peptide</keyword>
<keyword evidence="14 17" id="KW-0472">Membrane</keyword>
<sequence length="184" mass="22111">MAVLSRLLFGTGKKLYGINGSVWKLLVKNNSYVIQNQGAIRCMSEHRTMDIAASNSDWRIIKNWMYFYFFLSAIPVFIIIFCSNVFVGPATIEKTPEGYIPKPWEYYRYPVTRFFARYFFPNIQMEYEKYLHKMQVAENKRRLRELEDQMAYLVATKGDHRYWSFRQNALRYVFRRREEADNSI</sequence>
<feature type="transmembrane region" description="Helical" evidence="17">
    <location>
        <begin position="66"/>
        <end position="87"/>
    </location>
</feature>
<evidence type="ECO:0000256" key="10">
    <source>
        <dbReference type="ARBA" id="ARBA00022946"/>
    </source>
</evidence>
<evidence type="ECO:0000313" key="19">
    <source>
        <dbReference type="Proteomes" id="UP000250275"/>
    </source>
</evidence>
<reference evidence="18 19" key="1">
    <citation type="submission" date="2015-07" db="EMBL/GenBank/DDBJ databases">
        <title>The genome of Eufriesea mexicana.</title>
        <authorList>
            <person name="Pan H."/>
            <person name="Kapheim K."/>
        </authorList>
    </citation>
    <scope>NUCLEOTIDE SEQUENCE [LARGE SCALE GENOMIC DNA]</scope>
    <source>
        <strain evidence="18">0111107269</strain>
        <tissue evidence="18">Whole body</tissue>
    </source>
</reference>
<keyword evidence="7" id="KW-0679">Respiratory chain</keyword>
<dbReference type="InterPro" id="IPR019173">
    <property type="entry name" value="NADH_UbQ_OxRdtase_B5_su"/>
</dbReference>
<evidence type="ECO:0000256" key="1">
    <source>
        <dbReference type="ARBA" id="ARBA00003195"/>
    </source>
</evidence>
<dbReference type="Pfam" id="PF09781">
    <property type="entry name" value="NDUF_B5"/>
    <property type="match status" value="1"/>
</dbReference>
<comment type="function">
    <text evidence="1">Accessory subunit of the mitochondrial membrane respiratory chain NADH dehydrogenase (Complex I), that is believed not to be involved in catalysis. Complex I functions in the transfer of electrons from NADH to the respiratory chain. The immediate electron acceptor for the enzyme is believed to be ubiquinone.</text>
</comment>
<evidence type="ECO:0000256" key="17">
    <source>
        <dbReference type="SAM" id="Phobius"/>
    </source>
</evidence>
<evidence type="ECO:0000256" key="7">
    <source>
        <dbReference type="ARBA" id="ARBA00022660"/>
    </source>
</evidence>
<proteinExistence type="inferred from homology"/>
<evidence type="ECO:0000256" key="12">
    <source>
        <dbReference type="ARBA" id="ARBA00022989"/>
    </source>
</evidence>
<evidence type="ECO:0000256" key="3">
    <source>
        <dbReference type="ARBA" id="ARBA00007152"/>
    </source>
</evidence>
<evidence type="ECO:0000256" key="6">
    <source>
        <dbReference type="ARBA" id="ARBA00022448"/>
    </source>
</evidence>
<evidence type="ECO:0000313" key="18">
    <source>
        <dbReference type="EMBL" id="OAD54261.1"/>
    </source>
</evidence>
<accession>A0A310S811</accession>
<dbReference type="PANTHER" id="PTHR13178:SF0">
    <property type="entry name" value="NADH DEHYDROGENASE [UBIQUINONE] 1 BETA SUBCOMPLEX SUBUNIT 5, MITOCHONDRIAL"/>
    <property type="match status" value="1"/>
</dbReference>
<dbReference type="PANTHER" id="PTHR13178">
    <property type="entry name" value="NADH-UBIQUINONE OXIDOREDUCTASE SGDH SUBUNIT"/>
    <property type="match status" value="1"/>
</dbReference>
<name>A0A310S811_9HYME</name>
<keyword evidence="6" id="KW-0813">Transport</keyword>
<keyword evidence="18" id="KW-0830">Ubiquinone</keyword>
<keyword evidence="13" id="KW-0496">Mitochondrion</keyword>
<comment type="similarity">
    <text evidence="3">Belongs to the complex I NDUFB5 subunit family.</text>
</comment>
<comment type="subcellular location">
    <subcellularLocation>
        <location evidence="2">Mitochondrion inner membrane</location>
        <topology evidence="2">Single-pass membrane protein</topology>
    </subcellularLocation>
</comment>
<gene>
    <name evidence="18" type="ORF">WN48_08094</name>
</gene>
<evidence type="ECO:0000256" key="4">
    <source>
        <dbReference type="ARBA" id="ARBA00011533"/>
    </source>
</evidence>
<dbReference type="OrthoDB" id="9995605at2759"/>
<evidence type="ECO:0000256" key="14">
    <source>
        <dbReference type="ARBA" id="ARBA00023136"/>
    </source>
</evidence>
<dbReference type="AlphaFoldDB" id="A0A310S811"/>